<organism evidence="12">
    <name type="scientific">Desulfatirhabdium butyrativorans</name>
    <dbReference type="NCBI Taxonomy" id="340467"/>
    <lineage>
        <taxon>Bacteria</taxon>
        <taxon>Pseudomonadati</taxon>
        <taxon>Thermodesulfobacteriota</taxon>
        <taxon>Desulfobacteria</taxon>
        <taxon>Desulfobacterales</taxon>
        <taxon>Desulfatirhabdiaceae</taxon>
        <taxon>Desulfatirhabdium</taxon>
    </lineage>
</organism>
<feature type="domain" description="Phosphofructokinase" evidence="11">
    <location>
        <begin position="115"/>
        <end position="325"/>
    </location>
</feature>
<dbReference type="GO" id="GO:0047334">
    <property type="term" value="F:diphosphate-fructose-6-phosphate 1-phosphotransferase activity"/>
    <property type="evidence" value="ECO:0007669"/>
    <property type="project" value="UniProtKB-EC"/>
</dbReference>
<dbReference type="InterPro" id="IPR035966">
    <property type="entry name" value="PKF_sf"/>
</dbReference>
<dbReference type="GO" id="GO:0003872">
    <property type="term" value="F:6-phosphofructokinase activity"/>
    <property type="evidence" value="ECO:0007669"/>
    <property type="project" value="InterPro"/>
</dbReference>
<name>A0A7C4VRE2_9BACT</name>
<comment type="cofactor">
    <cofactor evidence="1">
        <name>Mg(2+)</name>
        <dbReference type="ChEBI" id="CHEBI:18420"/>
    </cofactor>
</comment>
<dbReference type="PANTHER" id="PTHR43650:SF1">
    <property type="entry name" value="PYROPHOSPHATE--FRUCTOSE 6-PHOSPHATE 1-PHOSPHOTRANSFERASE SUBUNIT BETA 2"/>
    <property type="match status" value="1"/>
</dbReference>
<reference evidence="12" key="1">
    <citation type="journal article" date="2020" name="mSystems">
        <title>Genome- and Community-Level Interaction Insights into Carbon Utilization and Element Cycling Functions of Hydrothermarchaeota in Hydrothermal Sediment.</title>
        <authorList>
            <person name="Zhou Z."/>
            <person name="Liu Y."/>
            <person name="Xu W."/>
            <person name="Pan J."/>
            <person name="Luo Z.H."/>
            <person name="Li M."/>
        </authorList>
    </citation>
    <scope>NUCLEOTIDE SEQUENCE [LARGE SCALE GENOMIC DNA]</scope>
    <source>
        <strain evidence="12">SpSt-477</strain>
    </source>
</reference>
<evidence type="ECO:0000313" key="12">
    <source>
        <dbReference type="EMBL" id="HGU33970.1"/>
    </source>
</evidence>
<comment type="caution">
    <text evidence="12">The sequence shown here is derived from an EMBL/GenBank/DDBJ whole genome shotgun (WGS) entry which is preliminary data.</text>
</comment>
<dbReference type="InterPro" id="IPR000023">
    <property type="entry name" value="Phosphofructokinase_dom"/>
</dbReference>
<evidence type="ECO:0000256" key="8">
    <source>
        <dbReference type="ARBA" id="ARBA00023152"/>
    </source>
</evidence>
<dbReference type="InterPro" id="IPR022953">
    <property type="entry name" value="ATP_PFK"/>
</dbReference>
<proteinExistence type="inferred from homology"/>
<keyword evidence="8" id="KW-0324">Glycolysis</keyword>
<dbReference type="Pfam" id="PF00365">
    <property type="entry name" value="PFK"/>
    <property type="match status" value="1"/>
</dbReference>
<evidence type="ECO:0000256" key="3">
    <source>
        <dbReference type="ARBA" id="ARBA00022490"/>
    </source>
</evidence>
<evidence type="ECO:0000256" key="5">
    <source>
        <dbReference type="ARBA" id="ARBA00022723"/>
    </source>
</evidence>
<evidence type="ECO:0000256" key="7">
    <source>
        <dbReference type="ARBA" id="ARBA00022842"/>
    </source>
</evidence>
<dbReference type="AlphaFoldDB" id="A0A7C4VRE2"/>
<evidence type="ECO:0000259" key="11">
    <source>
        <dbReference type="Pfam" id="PF00365"/>
    </source>
</evidence>
<dbReference type="GO" id="GO:0009749">
    <property type="term" value="P:response to glucose"/>
    <property type="evidence" value="ECO:0007669"/>
    <property type="project" value="TreeGrafter"/>
</dbReference>
<dbReference type="SUPFAM" id="SSF53784">
    <property type="entry name" value="Phosphofructokinase"/>
    <property type="match status" value="2"/>
</dbReference>
<dbReference type="Gene3D" id="3.40.50.450">
    <property type="match status" value="2"/>
</dbReference>
<dbReference type="UniPathway" id="UPA00109">
    <property type="reaction ID" value="UER00182"/>
</dbReference>
<comment type="function">
    <text evidence="2">Catalyzes the phosphorylation of D-fructose 6-phosphate, the first committing step of glycolysis. Uses inorganic phosphate (PPi) as phosphoryl donor instead of ATP like common ATP-dependent phosphofructokinases (ATP-PFKs), which renders the reaction reversible, and can thus function both in glycolysis and gluconeogenesis. Consistently, PPi-PFK can replace the enzymes of both the forward (ATP-PFK) and reverse (fructose-bisphosphatase (FBPase)) reactions.</text>
</comment>
<keyword evidence="4" id="KW-0808">Transferase</keyword>
<keyword evidence="6 12" id="KW-0418">Kinase</keyword>
<evidence type="ECO:0000256" key="1">
    <source>
        <dbReference type="ARBA" id="ARBA00001946"/>
    </source>
</evidence>
<keyword evidence="7" id="KW-0460">Magnesium</keyword>
<dbReference type="Gene3D" id="1.10.10.480">
    <property type="entry name" value="Phosphofructokinase, domain 3"/>
    <property type="match status" value="1"/>
</dbReference>
<keyword evidence="5" id="KW-0479">Metal-binding</keyword>
<evidence type="ECO:0000256" key="4">
    <source>
        <dbReference type="ARBA" id="ARBA00022679"/>
    </source>
</evidence>
<dbReference type="PANTHER" id="PTHR43650">
    <property type="entry name" value="PYROPHOSPHATE--FRUCTOSE 6-PHOSPHATE 1-PHOSPHOTRANSFERASE"/>
    <property type="match status" value="1"/>
</dbReference>
<dbReference type="PRINTS" id="PR00476">
    <property type="entry name" value="PHFRCTKINASE"/>
</dbReference>
<evidence type="ECO:0000256" key="2">
    <source>
        <dbReference type="ARBA" id="ARBA00003138"/>
    </source>
</evidence>
<dbReference type="GO" id="GO:0046872">
    <property type="term" value="F:metal ion binding"/>
    <property type="evidence" value="ECO:0007669"/>
    <property type="project" value="UniProtKB-KW"/>
</dbReference>
<sequence>MSETSGIFQDDSGKTTQPVFSAETFSAFLDLPEVKAITTNLNDEILVRRTKIPPKIPVFESDTTALVQNDTYTFEIDPEAVAKLPHLIHNRVQDIVAVSNPDEKSRSQYTKTRTIGIVFSGGPAPGGHNVIAGIYDAAMAANPQTVLYGFWMGPDGILENRAVRLTRECIDEYRNLGGFGMIKTGRTKIDTPKKMEQARKTLKGLGIDALVIIGGDDSNTNAAFLAEELYNEGIQVIGVPKTIDGDVQVRDSKGRVLCAVSFGFHSAARAFAQEVSNLCTDCSSDQKYWHICKVMGRSASHLALEVALETHANITLIGEDLADYTDHRRLEAAQKTGGTDFTAYGMTLRHLSRMICDAIVRRAAVGKNFGVMVIPEGVLEFINEIQVFIIKLNTIIGEYNRTHDTDFHSAHPMLEHKREYLRRLAQGTREAGAHAIWNNRDDELFNDLPEFFQEGLLMERDSHGNFQFSLVETDKVIMGLVKDYLDILKEKGQYKLGIEQGYYRQVLEEAGLSPDRFGPVLFKNFPKDAYLLVKETIISKKTLKQALVKGELLTEDQPIPAAIEKIYNKSVPQFKTQTHFYGYDGRGSSPTVFDCTYTYNLGWTAFSLIANGATGQMAAIRNIEMPFSKWEPIGVPIAPLMHLEERNGKLVLVLEKSLVDLQSPAFQTVKAFREKWLAATPGPDDFRIPGPIRLSGDIDEDRPITLTLNHYGAQFLHGRRT</sequence>
<comment type="catalytic activity">
    <reaction evidence="10">
        <text>beta-D-fructose 6-phosphate + diphosphate = beta-D-fructose 1,6-bisphosphate + phosphate + H(+)</text>
        <dbReference type="Rhea" id="RHEA:13613"/>
        <dbReference type="ChEBI" id="CHEBI:15378"/>
        <dbReference type="ChEBI" id="CHEBI:32966"/>
        <dbReference type="ChEBI" id="CHEBI:33019"/>
        <dbReference type="ChEBI" id="CHEBI:43474"/>
        <dbReference type="ChEBI" id="CHEBI:57634"/>
        <dbReference type="EC" id="2.7.1.90"/>
    </reaction>
</comment>
<evidence type="ECO:0000256" key="10">
    <source>
        <dbReference type="ARBA" id="ARBA00048072"/>
    </source>
</evidence>
<evidence type="ECO:0000256" key="9">
    <source>
        <dbReference type="ARBA" id="ARBA00038478"/>
    </source>
</evidence>
<accession>A0A7C4VRE2</accession>
<dbReference type="EMBL" id="DSUH01000324">
    <property type="protein sequence ID" value="HGU33970.1"/>
    <property type="molecule type" value="Genomic_DNA"/>
</dbReference>
<gene>
    <name evidence="12" type="ORF">ENS29_14150</name>
</gene>
<protein>
    <submittedName>
        <fullName evidence="12">Phosphofructokinase</fullName>
    </submittedName>
</protein>
<dbReference type="GO" id="GO:0006002">
    <property type="term" value="P:fructose 6-phosphate metabolic process"/>
    <property type="evidence" value="ECO:0007669"/>
    <property type="project" value="InterPro"/>
</dbReference>
<dbReference type="GO" id="GO:0005829">
    <property type="term" value="C:cytosol"/>
    <property type="evidence" value="ECO:0007669"/>
    <property type="project" value="TreeGrafter"/>
</dbReference>
<comment type="similarity">
    <text evidence="9">Belongs to the phosphofructokinase type A (PFKA) family.</text>
</comment>
<evidence type="ECO:0000256" key="6">
    <source>
        <dbReference type="ARBA" id="ARBA00022777"/>
    </source>
</evidence>
<keyword evidence="3" id="KW-0963">Cytoplasm</keyword>